<evidence type="ECO:0000256" key="7">
    <source>
        <dbReference type="SAM" id="MobiDB-lite"/>
    </source>
</evidence>
<evidence type="ECO:0000256" key="3">
    <source>
        <dbReference type="ARBA" id="ARBA00022692"/>
    </source>
</evidence>
<comment type="subcellular location">
    <subcellularLocation>
        <location evidence="1">Membrane</location>
    </subcellularLocation>
</comment>
<keyword evidence="3 8" id="KW-0812">Transmembrane</keyword>
<dbReference type="Pfam" id="PF03351">
    <property type="entry name" value="DOMON"/>
    <property type="match status" value="1"/>
</dbReference>
<dbReference type="PANTHER" id="PTHR46902:SF1">
    <property type="entry name" value="DOMON DOMAIN-CONTAINING PROTEIN FRRS1L"/>
    <property type="match status" value="1"/>
</dbReference>
<keyword evidence="4" id="KW-0249">Electron transport</keyword>
<keyword evidence="6 8" id="KW-0472">Membrane</keyword>
<feature type="transmembrane region" description="Helical" evidence="8">
    <location>
        <begin position="769"/>
        <end position="791"/>
    </location>
</feature>
<feature type="domain" description="Cytochrome b561" evidence="11">
    <location>
        <begin position="526"/>
        <end position="739"/>
    </location>
</feature>
<proteinExistence type="predicted"/>
<dbReference type="AlphaFoldDB" id="A0A8J2L644"/>
<evidence type="ECO:0000256" key="4">
    <source>
        <dbReference type="ARBA" id="ARBA00022982"/>
    </source>
</evidence>
<feature type="transmembrane region" description="Helical" evidence="8">
    <location>
        <begin position="683"/>
        <end position="702"/>
    </location>
</feature>
<feature type="transmembrane region" description="Helical" evidence="8">
    <location>
        <begin position="646"/>
        <end position="662"/>
    </location>
</feature>
<feature type="transmembrane region" description="Helical" evidence="8">
    <location>
        <begin position="714"/>
        <end position="736"/>
    </location>
</feature>
<feature type="signal peptide" evidence="9">
    <location>
        <begin position="1"/>
        <end position="22"/>
    </location>
</feature>
<comment type="caution">
    <text evidence="12">The sequence shown here is derived from an EMBL/GenBank/DDBJ whole genome shotgun (WGS) entry which is preliminary data.</text>
</comment>
<evidence type="ECO:0000256" key="5">
    <source>
        <dbReference type="ARBA" id="ARBA00022989"/>
    </source>
</evidence>
<feature type="domain" description="DOMON" evidence="10">
    <location>
        <begin position="363"/>
        <end position="492"/>
    </location>
</feature>
<accession>A0A8J2L644</accession>
<feature type="region of interest" description="Disordered" evidence="7">
    <location>
        <begin position="261"/>
        <end position="291"/>
    </location>
</feature>
<evidence type="ECO:0000256" key="8">
    <source>
        <dbReference type="SAM" id="Phobius"/>
    </source>
</evidence>
<dbReference type="InterPro" id="IPR042789">
    <property type="entry name" value="FRRS1L"/>
</dbReference>
<dbReference type="GO" id="GO:1900449">
    <property type="term" value="P:regulation of glutamate receptor signaling pathway"/>
    <property type="evidence" value="ECO:0007669"/>
    <property type="project" value="InterPro"/>
</dbReference>
<dbReference type="InterPro" id="IPR006593">
    <property type="entry name" value="Cyt_b561/ferric_Rdtase_TM"/>
</dbReference>
<dbReference type="GO" id="GO:0016020">
    <property type="term" value="C:membrane"/>
    <property type="evidence" value="ECO:0007669"/>
    <property type="project" value="UniProtKB-SubCell"/>
</dbReference>
<keyword evidence="5 8" id="KW-1133">Transmembrane helix</keyword>
<dbReference type="GO" id="GO:0099072">
    <property type="term" value="P:regulation of postsynaptic membrane neurotransmitter receptor levels"/>
    <property type="evidence" value="ECO:0007669"/>
    <property type="project" value="TreeGrafter"/>
</dbReference>
<feature type="transmembrane region" description="Helical" evidence="8">
    <location>
        <begin position="603"/>
        <end position="626"/>
    </location>
</feature>
<evidence type="ECO:0000256" key="1">
    <source>
        <dbReference type="ARBA" id="ARBA00004370"/>
    </source>
</evidence>
<evidence type="ECO:0000313" key="12">
    <source>
        <dbReference type="EMBL" id="CAG7826297.1"/>
    </source>
</evidence>
<evidence type="ECO:0000256" key="9">
    <source>
        <dbReference type="SAM" id="SignalP"/>
    </source>
</evidence>
<dbReference type="CDD" id="cd08760">
    <property type="entry name" value="Cyt_b561_FRRS1_like"/>
    <property type="match status" value="1"/>
</dbReference>
<evidence type="ECO:0000256" key="6">
    <source>
        <dbReference type="ARBA" id="ARBA00023136"/>
    </source>
</evidence>
<dbReference type="Proteomes" id="UP000708208">
    <property type="component" value="Unassembled WGS sequence"/>
</dbReference>
<evidence type="ECO:0000256" key="2">
    <source>
        <dbReference type="ARBA" id="ARBA00022448"/>
    </source>
</evidence>
<dbReference type="Pfam" id="PF03188">
    <property type="entry name" value="Cytochrom_B561"/>
    <property type="match status" value="1"/>
</dbReference>
<dbReference type="PROSITE" id="PS50939">
    <property type="entry name" value="CYTOCHROME_B561"/>
    <property type="match status" value="1"/>
</dbReference>
<protein>
    <recommendedName>
        <fullName evidence="14">Ferric-chelate reductase 1</fullName>
    </recommendedName>
</protein>
<organism evidence="12 13">
    <name type="scientific">Allacma fusca</name>
    <dbReference type="NCBI Taxonomy" id="39272"/>
    <lineage>
        <taxon>Eukaryota</taxon>
        <taxon>Metazoa</taxon>
        <taxon>Ecdysozoa</taxon>
        <taxon>Arthropoda</taxon>
        <taxon>Hexapoda</taxon>
        <taxon>Collembola</taxon>
        <taxon>Symphypleona</taxon>
        <taxon>Sminthuridae</taxon>
        <taxon>Allacma</taxon>
    </lineage>
</organism>
<evidence type="ECO:0008006" key="14">
    <source>
        <dbReference type="Google" id="ProtNLM"/>
    </source>
</evidence>
<sequence length="807" mass="92287">MKRRSKWSTILIFVTITKLAITETPSLVKYGQFCMQPPGLEVEGKPQTGPAPFELEIFYLRGKSNEDTLQLVLRPLNNFIYHYMVMQAINQNGIPQGQFHHYPCSNAKTQKTHKPTGLNRIMNYCTMGKYSQDPKNKKYKNTNLMYTMYRPEEGHLQDAMVFWSWPPHLKNETNKQVQFRYAAIQEGPADDTYWIMHSPVIEFKSDHLDGTEDVDAGSAETLEIKCYTDKLSANSGGSFHLTQNNAEIPVDRNFLQQVSANAPSNDESDNIKLRRFSPQSESESKHEVRSNSAPIDLFSKNTFEEGGWRNETLPDFLSLPYDGYFPTPQRQDGPPDEKEMYQACWRGKGCLEDIPGCAEAHSCHTLVTYSLNHDQTRDYFRFELMARTLKGFGYVALGLSSDTKMGDDSVIECVVDWTGKAGIYMSWNSEHHNNRLTEISCTDQVGDPLIGCNVTLFNGKLLCNFYRRNAIGVGGKSFNVMKTPYHIHRASGYKIIDFKSVPMNRGKRDVFQGEQFGEFDNSTIVIEGHIGYHDLAYSTNKKGFLYNLDDKDYEFEDIRYIKLHGVFMVLAWVVFIPNAVFISRYFKESYLDVHIFQLQLWKVVHIGMTSVAGAFILLSMVMIWWYSGQIKEQEGYYPSAYSHMSTGYVTVALCPIQVLIVVQKRPETSSNKFYARFTRSLHFVVGTFTYVLALILIARAHVMMTSIVDCYGVLLIGIYVTWSVVWHAVISVHMFIQDRNLKLNTWRTILPIPFMVLTERNLKGEFFRVVVFAIHASGAAVVSVLLVIPYLHSRSGCFCDHHICSHS</sequence>
<dbReference type="EMBL" id="CAJVCH010539290">
    <property type="protein sequence ID" value="CAG7826297.1"/>
    <property type="molecule type" value="Genomic_DNA"/>
</dbReference>
<feature type="transmembrane region" description="Helical" evidence="8">
    <location>
        <begin position="563"/>
        <end position="582"/>
    </location>
</feature>
<evidence type="ECO:0000313" key="13">
    <source>
        <dbReference type="Proteomes" id="UP000708208"/>
    </source>
</evidence>
<feature type="chain" id="PRO_5035217141" description="Ferric-chelate reductase 1" evidence="9">
    <location>
        <begin position="23"/>
        <end position="807"/>
    </location>
</feature>
<dbReference type="OrthoDB" id="7733414at2759"/>
<gene>
    <name evidence="12" type="ORF">AFUS01_LOCUS36355</name>
</gene>
<dbReference type="PROSITE" id="PS50836">
    <property type="entry name" value="DOMON"/>
    <property type="match status" value="1"/>
</dbReference>
<keyword evidence="13" id="KW-1185">Reference proteome</keyword>
<keyword evidence="9" id="KW-0732">Signal</keyword>
<dbReference type="SMART" id="SM00665">
    <property type="entry name" value="B561"/>
    <property type="match status" value="1"/>
</dbReference>
<dbReference type="InterPro" id="IPR005018">
    <property type="entry name" value="DOMON_domain"/>
</dbReference>
<keyword evidence="2" id="KW-0813">Transport</keyword>
<evidence type="ECO:0000259" key="10">
    <source>
        <dbReference type="PROSITE" id="PS50836"/>
    </source>
</evidence>
<reference evidence="12" key="1">
    <citation type="submission" date="2021-06" db="EMBL/GenBank/DDBJ databases">
        <authorList>
            <person name="Hodson N. C."/>
            <person name="Mongue J. A."/>
            <person name="Jaron S. K."/>
        </authorList>
    </citation>
    <scope>NUCLEOTIDE SEQUENCE</scope>
</reference>
<dbReference type="PANTHER" id="PTHR46902">
    <property type="entry name" value="DOMON DOMAIN-CONTAINING PROTEIN FRRS1L"/>
    <property type="match status" value="1"/>
</dbReference>
<name>A0A8J2L644_9HEXA</name>
<evidence type="ECO:0000259" key="11">
    <source>
        <dbReference type="PROSITE" id="PS50939"/>
    </source>
</evidence>